<comment type="caution">
    <text evidence="2">The sequence shown here is derived from an EMBL/GenBank/DDBJ whole genome shotgun (WGS) entry which is preliminary data.</text>
</comment>
<dbReference type="SUPFAM" id="SSF48403">
    <property type="entry name" value="Ankyrin repeat"/>
    <property type="match status" value="1"/>
</dbReference>
<comment type="subcellular location">
    <subcellularLocation>
        <location evidence="1">Cell membrane</location>
        <topology evidence="1">Peripheral membrane protein</topology>
        <orientation evidence="1">Cytoplasmic side</orientation>
    </subcellularLocation>
</comment>
<name>A0ABU6W235_9FABA</name>
<sequence>MSESSETTSLSATDCNRLAIQVEEAEYAQLSLGPKERAYLRKAVTSGNWNEASSYDKTHPTYWLRTPLTMNGDIALHIAVAMQHTDFVEKLVQLMSLQDMEIVNADGNTAFSIAVISGNMEIIKSLLNKNPGLVWIRGQKDHMLPIQLACKASHLHIVDFLFERISSNPLPSHEDIAMLFFLALNCNIYSKLNIISES</sequence>
<dbReference type="PANTHER" id="PTHR47303">
    <property type="match status" value="1"/>
</dbReference>
<dbReference type="Pfam" id="PF12796">
    <property type="entry name" value="Ank_2"/>
    <property type="match status" value="1"/>
</dbReference>
<dbReference type="EMBL" id="JASCZI010181251">
    <property type="protein sequence ID" value="MED6179824.1"/>
    <property type="molecule type" value="Genomic_DNA"/>
</dbReference>
<dbReference type="Proteomes" id="UP001341840">
    <property type="component" value="Unassembled WGS sequence"/>
</dbReference>
<protein>
    <submittedName>
        <fullName evidence="2">Uncharacterized protein</fullName>
    </submittedName>
</protein>
<evidence type="ECO:0000313" key="3">
    <source>
        <dbReference type="Proteomes" id="UP001341840"/>
    </source>
</evidence>
<gene>
    <name evidence="2" type="ORF">PIB30_004468</name>
</gene>
<dbReference type="InterPro" id="IPR002110">
    <property type="entry name" value="Ankyrin_rpt"/>
</dbReference>
<dbReference type="Gene3D" id="1.25.40.20">
    <property type="entry name" value="Ankyrin repeat-containing domain"/>
    <property type="match status" value="1"/>
</dbReference>
<organism evidence="2 3">
    <name type="scientific">Stylosanthes scabra</name>
    <dbReference type="NCBI Taxonomy" id="79078"/>
    <lineage>
        <taxon>Eukaryota</taxon>
        <taxon>Viridiplantae</taxon>
        <taxon>Streptophyta</taxon>
        <taxon>Embryophyta</taxon>
        <taxon>Tracheophyta</taxon>
        <taxon>Spermatophyta</taxon>
        <taxon>Magnoliopsida</taxon>
        <taxon>eudicotyledons</taxon>
        <taxon>Gunneridae</taxon>
        <taxon>Pentapetalae</taxon>
        <taxon>rosids</taxon>
        <taxon>fabids</taxon>
        <taxon>Fabales</taxon>
        <taxon>Fabaceae</taxon>
        <taxon>Papilionoideae</taxon>
        <taxon>50 kb inversion clade</taxon>
        <taxon>dalbergioids sensu lato</taxon>
        <taxon>Dalbergieae</taxon>
        <taxon>Pterocarpus clade</taxon>
        <taxon>Stylosanthes</taxon>
    </lineage>
</organism>
<dbReference type="PANTHER" id="PTHR47303:SF1">
    <property type="entry name" value="NF-KAPPA-B INHIBITOR BETA"/>
    <property type="match status" value="1"/>
</dbReference>
<evidence type="ECO:0000313" key="2">
    <source>
        <dbReference type="EMBL" id="MED6179824.1"/>
    </source>
</evidence>
<evidence type="ECO:0000256" key="1">
    <source>
        <dbReference type="ARBA" id="ARBA00004413"/>
    </source>
</evidence>
<accession>A0ABU6W235</accession>
<keyword evidence="3" id="KW-1185">Reference proteome</keyword>
<dbReference type="SMART" id="SM00248">
    <property type="entry name" value="ANK"/>
    <property type="match status" value="3"/>
</dbReference>
<dbReference type="InterPro" id="IPR036770">
    <property type="entry name" value="Ankyrin_rpt-contain_sf"/>
</dbReference>
<reference evidence="2 3" key="1">
    <citation type="journal article" date="2023" name="Plants (Basel)">
        <title>Bridging the Gap: Combining Genomics and Transcriptomics Approaches to Understand Stylosanthes scabra, an Orphan Legume from the Brazilian Caatinga.</title>
        <authorList>
            <person name="Ferreira-Neto J.R.C."/>
            <person name="da Silva M.D."/>
            <person name="Binneck E."/>
            <person name="de Melo N.F."/>
            <person name="da Silva R.H."/>
            <person name="de Melo A.L.T.M."/>
            <person name="Pandolfi V."/>
            <person name="Bustamante F.O."/>
            <person name="Brasileiro-Vidal A.C."/>
            <person name="Benko-Iseppon A.M."/>
        </authorList>
    </citation>
    <scope>NUCLEOTIDE SEQUENCE [LARGE SCALE GENOMIC DNA]</scope>
    <source>
        <tissue evidence="2">Leaves</tissue>
    </source>
</reference>
<proteinExistence type="predicted"/>